<keyword evidence="3" id="KW-1003">Cell membrane</keyword>
<dbReference type="GO" id="GO:0005351">
    <property type="term" value="F:carbohydrate:proton symporter activity"/>
    <property type="evidence" value="ECO:0007669"/>
    <property type="project" value="InterPro"/>
</dbReference>
<evidence type="ECO:0000256" key="8">
    <source>
        <dbReference type="ARBA" id="ARBA00022692"/>
    </source>
</evidence>
<dbReference type="InterPro" id="IPR013011">
    <property type="entry name" value="PTS_EIIB_2"/>
</dbReference>
<feature type="transmembrane region" description="Helical" evidence="13">
    <location>
        <begin position="374"/>
        <end position="395"/>
    </location>
</feature>
<feature type="transmembrane region" description="Helical" evidence="13">
    <location>
        <begin position="402"/>
        <end position="421"/>
    </location>
</feature>
<sequence>MMADLKIVGVTNCPAGIAHTYMVAEAIEQKAKSLGYEVHVETQGANGVENKLTDADIAAADYVILALGKGMSAEDKARFNGKQVIELPVSEALKKINVIFDNLHDEAHLYTASKVQLGDRKQTDGIMSHLMAGVSAALPFVIGGGLLMALGSLMVQFGAANVAPKAGQMASLAWVLNTVGGLGFTMMIPIMGAYIAYSIGDKPALAPAFLVTYLANTPDILGTQGGAGFLGAIVIGLSIGYFVKAFRKVRLGKTFQSTLGFLIIPFVTLLLFGLVTYYLLGPAMAWLMAALLGFLRSIPPEMKIAGGFLVGAMLAFDMGGPINKTAWFFGFSLLSSHVYTWYGIAGVVTVLPPMAAAIATWIKPGLFTKQERESSWPAMLVGMTVATEPAIPYALAAPVPMITANTLAGGIAGAISMGLGVERLAPGLGVFDPLIGLSRPAWAYYIALAVGLVLNVLFVIVFKSAWLKRQERKNGIISLDNQPQSTIVGNGTSVSAAPTQSAQTAKTMSPEAAKK</sequence>
<keyword evidence="10 13" id="KW-1133">Transmembrane helix</keyword>
<dbReference type="NCBIfam" id="NF008493">
    <property type="entry name" value="PRK11404.1"/>
    <property type="match status" value="1"/>
</dbReference>
<evidence type="ECO:0000313" key="16">
    <source>
        <dbReference type="EMBL" id="CRL16960.1"/>
    </source>
</evidence>
<dbReference type="InterPro" id="IPR003352">
    <property type="entry name" value="PTS_EIIC"/>
</dbReference>
<feature type="domain" description="PTS EIIC type-2" evidence="15">
    <location>
        <begin position="126"/>
        <end position="466"/>
    </location>
</feature>
<keyword evidence="6" id="KW-0808">Transferase</keyword>
<evidence type="ECO:0000256" key="5">
    <source>
        <dbReference type="ARBA" id="ARBA00022597"/>
    </source>
</evidence>
<dbReference type="SUPFAM" id="SSF52794">
    <property type="entry name" value="PTS system IIB component-like"/>
    <property type="match status" value="1"/>
</dbReference>
<keyword evidence="9" id="KW-0418">Kinase</keyword>
<dbReference type="KEGG" id="lcs:LCBD_0405"/>
<reference evidence="16" key="1">
    <citation type="journal article" date="2015" name="Front. Microbiol.">
        <title>The vaginal isolate Lactobacillus paracasei LPC-S01 (DSM 26760) is suitable for oral administration.</title>
        <authorList>
            <person name="Balzaretti S."/>
            <person name="Taverniti V."/>
            <person name="Rondini G."/>
            <person name="Marcolegio G."/>
            <person name="Minuzzo M."/>
            <person name="Remagni M.C."/>
            <person name="Fiore W."/>
            <person name="Arioli S."/>
            <person name="Guglielmetti S."/>
        </authorList>
    </citation>
    <scope>NUCLEOTIDE SEQUENCE</scope>
    <source>
        <strain evidence="16">LPC-S01</strain>
    </source>
</reference>
<keyword evidence="8 13" id="KW-0812">Transmembrane</keyword>
<evidence type="ECO:0000256" key="13">
    <source>
        <dbReference type="SAM" id="Phobius"/>
    </source>
</evidence>
<feature type="transmembrane region" description="Helical" evidence="13">
    <location>
        <begin position="258"/>
        <end position="280"/>
    </location>
</feature>
<dbReference type="Pfam" id="PF02302">
    <property type="entry name" value="PTS_IIB"/>
    <property type="match status" value="1"/>
</dbReference>
<keyword evidence="4" id="KW-0597">Phosphoprotein</keyword>
<dbReference type="PATRIC" id="fig|1597.20.peg.411"/>
<dbReference type="GO" id="GO:0090563">
    <property type="term" value="F:protein-phosphocysteine-sugar phosphotransferase activity"/>
    <property type="evidence" value="ECO:0007669"/>
    <property type="project" value="TreeGrafter"/>
</dbReference>
<feature type="transmembrane region" description="Helical" evidence="13">
    <location>
        <begin position="441"/>
        <end position="462"/>
    </location>
</feature>
<dbReference type="PROSITE" id="PS51104">
    <property type="entry name" value="PTS_EIIC_TYPE_2"/>
    <property type="match status" value="1"/>
</dbReference>
<dbReference type="PROSITE" id="PS51099">
    <property type="entry name" value="PTS_EIIB_TYPE_2"/>
    <property type="match status" value="1"/>
</dbReference>
<accession>A0A125U4S3</accession>
<evidence type="ECO:0000256" key="4">
    <source>
        <dbReference type="ARBA" id="ARBA00022553"/>
    </source>
</evidence>
<dbReference type="InterPro" id="IPR036095">
    <property type="entry name" value="PTS_EIIB-like_sf"/>
</dbReference>
<feature type="domain" description="PTS EIIB type-2" evidence="14">
    <location>
        <begin position="5"/>
        <end position="105"/>
    </location>
</feature>
<keyword evidence="7" id="KW-0598">Phosphotransferase system</keyword>
<dbReference type="GO" id="GO:0005886">
    <property type="term" value="C:plasma membrane"/>
    <property type="evidence" value="ECO:0007669"/>
    <property type="project" value="UniProtKB-SubCell"/>
</dbReference>
<accession>A0A0K1MQK5</accession>
<keyword evidence="2" id="KW-0813">Transport</keyword>
<dbReference type="GO" id="GO:0016301">
    <property type="term" value="F:kinase activity"/>
    <property type="evidence" value="ECO:0007669"/>
    <property type="project" value="UniProtKB-KW"/>
</dbReference>
<feature type="transmembrane region" description="Helical" evidence="13">
    <location>
        <begin position="130"/>
        <end position="154"/>
    </location>
</feature>
<dbReference type="GO" id="GO:0009401">
    <property type="term" value="P:phosphoenolpyruvate-dependent sugar phosphotransferase system"/>
    <property type="evidence" value="ECO:0007669"/>
    <property type="project" value="UniProtKB-KW"/>
</dbReference>
<dbReference type="InterPro" id="IPR003501">
    <property type="entry name" value="PTS_EIIB_2/3"/>
</dbReference>
<feature type="compositionally biased region" description="Polar residues" evidence="12">
    <location>
        <begin position="489"/>
        <end position="507"/>
    </location>
</feature>
<dbReference type="FunFam" id="3.40.50.2300:FF:000014">
    <property type="entry name" value="PTS system fructose-like transporter subunit IIB"/>
    <property type="match status" value="1"/>
</dbReference>
<dbReference type="GO" id="GO:0022877">
    <property type="term" value="F:protein-N(PI)-phosphohistidine-fructose phosphotransferase system transporter activity"/>
    <property type="evidence" value="ECO:0007669"/>
    <property type="project" value="InterPro"/>
</dbReference>
<feature type="transmembrane region" description="Helical" evidence="13">
    <location>
        <begin position="227"/>
        <end position="246"/>
    </location>
</feature>
<dbReference type="NCBIfam" id="TIGR00829">
    <property type="entry name" value="FRU"/>
    <property type="match status" value="1"/>
</dbReference>
<evidence type="ECO:0000313" key="18">
    <source>
        <dbReference type="Proteomes" id="UP000237433"/>
    </source>
</evidence>
<protein>
    <submittedName>
        <fullName evidence="17">PTS subunit IIBC</fullName>
    </submittedName>
    <submittedName>
        <fullName evidence="16">PTS system transporter subunits IIBC</fullName>
    </submittedName>
</protein>
<dbReference type="Gene3D" id="3.40.50.2300">
    <property type="match status" value="1"/>
</dbReference>
<comment type="subcellular location">
    <subcellularLocation>
        <location evidence="1">Cell inner membrane</location>
        <topology evidence="1">Multi-pass membrane protein</topology>
    </subcellularLocation>
</comment>
<keyword evidence="11 13" id="KW-0472">Membrane</keyword>
<feature type="region of interest" description="Disordered" evidence="12">
    <location>
        <begin position="489"/>
        <end position="515"/>
    </location>
</feature>
<dbReference type="Proteomes" id="UP000237433">
    <property type="component" value="Unassembled WGS sequence"/>
</dbReference>
<keyword evidence="5" id="KW-0762">Sugar transport</keyword>
<evidence type="ECO:0000256" key="12">
    <source>
        <dbReference type="SAM" id="MobiDB-lite"/>
    </source>
</evidence>
<feature type="transmembrane region" description="Helical" evidence="13">
    <location>
        <begin position="174"/>
        <end position="197"/>
    </location>
</feature>
<proteinExistence type="predicted"/>
<evidence type="ECO:0000256" key="11">
    <source>
        <dbReference type="ARBA" id="ARBA00023136"/>
    </source>
</evidence>
<evidence type="ECO:0000259" key="15">
    <source>
        <dbReference type="PROSITE" id="PS51104"/>
    </source>
</evidence>
<organism evidence="16">
    <name type="scientific">Lacticaseibacillus paracasei</name>
    <name type="common">Lactobacillus paracasei</name>
    <dbReference type="NCBI Taxonomy" id="1597"/>
    <lineage>
        <taxon>Bacteria</taxon>
        <taxon>Bacillati</taxon>
        <taxon>Bacillota</taxon>
        <taxon>Bacilli</taxon>
        <taxon>Lactobacillales</taxon>
        <taxon>Lactobacillaceae</taxon>
        <taxon>Lacticaseibacillus</taxon>
    </lineage>
</organism>
<dbReference type="PANTHER" id="PTHR30505:SF0">
    <property type="entry name" value="FRUCTOSE-LIKE PTS SYSTEM EIIBC COMPONENT-RELATED"/>
    <property type="match status" value="1"/>
</dbReference>
<dbReference type="CDD" id="cd05569">
    <property type="entry name" value="PTS_IIB_fructose"/>
    <property type="match status" value="1"/>
</dbReference>
<dbReference type="NCBIfam" id="TIGR01427">
    <property type="entry name" value="PTS_IIC_fructo"/>
    <property type="match status" value="1"/>
</dbReference>
<dbReference type="InterPro" id="IPR003353">
    <property type="entry name" value="PTS_IIB_fruc"/>
</dbReference>
<evidence type="ECO:0000256" key="2">
    <source>
        <dbReference type="ARBA" id="ARBA00022448"/>
    </source>
</evidence>
<dbReference type="AlphaFoldDB" id="A0A0K1MQK5"/>
<reference evidence="17 18" key="2">
    <citation type="journal article" date="2015" name="J. Am. Soc. Brew. Chem.">
        <title>Dissolved carbon dioxide selects for lactic acid bacteria able to grow in and spoil packaged beer.</title>
        <authorList>
            <person name="Bergsveinson J."/>
            <person name="Redekop A."/>
            <person name="Zoerb S."/>
            <person name="Ziola B."/>
        </authorList>
    </citation>
    <scope>NUCLEOTIDE SEQUENCE [LARGE SCALE GENOMIC DNA]</scope>
    <source>
        <strain evidence="17 18">CCC B1205</strain>
    </source>
</reference>
<dbReference type="EMBL" id="LN846901">
    <property type="protein sequence ID" value="CRL16960.1"/>
    <property type="molecule type" value="Genomic_DNA"/>
</dbReference>
<dbReference type="InterPro" id="IPR050864">
    <property type="entry name" value="Bacterial_PTS_Sugar_Transport"/>
</dbReference>
<dbReference type="EMBL" id="LGIY01000014">
    <property type="protein sequence ID" value="POE42772.1"/>
    <property type="molecule type" value="Genomic_DNA"/>
</dbReference>
<name>A0A0K1MQK5_LACPA</name>
<dbReference type="PANTHER" id="PTHR30505">
    <property type="entry name" value="FRUCTOSE-LIKE PERMEASE"/>
    <property type="match status" value="1"/>
</dbReference>
<dbReference type="Pfam" id="PF02378">
    <property type="entry name" value="PTS_EIIC"/>
    <property type="match status" value="1"/>
</dbReference>
<evidence type="ECO:0000256" key="6">
    <source>
        <dbReference type="ARBA" id="ARBA00022679"/>
    </source>
</evidence>
<dbReference type="InterPro" id="IPR013014">
    <property type="entry name" value="PTS_EIIC_2"/>
</dbReference>
<evidence type="ECO:0000256" key="7">
    <source>
        <dbReference type="ARBA" id="ARBA00022683"/>
    </source>
</evidence>
<evidence type="ECO:0000259" key="14">
    <source>
        <dbReference type="PROSITE" id="PS51099"/>
    </source>
</evidence>
<evidence type="ECO:0000256" key="9">
    <source>
        <dbReference type="ARBA" id="ARBA00022777"/>
    </source>
</evidence>
<evidence type="ECO:0000313" key="17">
    <source>
        <dbReference type="EMBL" id="POE42772.1"/>
    </source>
</evidence>
<evidence type="ECO:0000256" key="1">
    <source>
        <dbReference type="ARBA" id="ARBA00004429"/>
    </source>
</evidence>
<dbReference type="InterPro" id="IPR006327">
    <property type="entry name" value="PTS_IIC_fruc"/>
</dbReference>
<feature type="transmembrane region" description="Helical" evidence="13">
    <location>
        <begin position="339"/>
        <end position="362"/>
    </location>
</feature>
<evidence type="ECO:0000256" key="3">
    <source>
        <dbReference type="ARBA" id="ARBA00022475"/>
    </source>
</evidence>
<evidence type="ECO:0000256" key="10">
    <source>
        <dbReference type="ARBA" id="ARBA00022989"/>
    </source>
</evidence>
<gene>
    <name evidence="17" type="ORF">ACX51_09405</name>
</gene>